<keyword evidence="9" id="KW-0325">Glycoprotein</keyword>
<feature type="domain" description="Peptidase A1" evidence="14">
    <location>
        <begin position="260"/>
        <end position="578"/>
    </location>
</feature>
<protein>
    <submittedName>
        <fullName evidence="17">Peptidase A1 domain-containing protein</fullName>
    </submittedName>
</protein>
<evidence type="ECO:0000256" key="5">
    <source>
        <dbReference type="ARBA" id="ARBA00022729"/>
    </source>
</evidence>
<evidence type="ECO:0000256" key="6">
    <source>
        <dbReference type="ARBA" id="ARBA00022750"/>
    </source>
</evidence>
<dbReference type="Gene3D" id="2.40.70.10">
    <property type="entry name" value="Acid Proteases"/>
    <property type="match status" value="3"/>
</dbReference>
<name>A0A183V2P4_TOXCA</name>
<evidence type="ECO:0000256" key="4">
    <source>
        <dbReference type="ARBA" id="ARBA00022670"/>
    </source>
</evidence>
<dbReference type="FunFam" id="2.40.70.10:FF:000008">
    <property type="entry name" value="Cathepsin D"/>
    <property type="match status" value="1"/>
</dbReference>
<feature type="active site" evidence="10">
    <location>
        <position position="468"/>
    </location>
</feature>
<dbReference type="InterPro" id="IPR034164">
    <property type="entry name" value="Pepsin-like_dom"/>
</dbReference>
<dbReference type="SUPFAM" id="SSF50630">
    <property type="entry name" value="Acid proteases"/>
    <property type="match status" value="2"/>
</dbReference>
<feature type="active site" evidence="10">
    <location>
        <position position="279"/>
    </location>
</feature>
<dbReference type="PROSITE" id="PS00141">
    <property type="entry name" value="ASP_PROTEASE"/>
    <property type="match status" value="1"/>
</dbReference>
<feature type="transmembrane region" description="Helical" evidence="13">
    <location>
        <begin position="123"/>
        <end position="141"/>
    </location>
</feature>
<proteinExistence type="inferred from homology"/>
<evidence type="ECO:0000259" key="14">
    <source>
        <dbReference type="PROSITE" id="PS51767"/>
    </source>
</evidence>
<dbReference type="InterPro" id="IPR021109">
    <property type="entry name" value="Peptidase_aspartic_dom_sf"/>
</dbReference>
<evidence type="ECO:0000256" key="10">
    <source>
        <dbReference type="PIRSR" id="PIRSR601461-1"/>
    </source>
</evidence>
<reference evidence="15 16" key="2">
    <citation type="submission" date="2018-11" db="EMBL/GenBank/DDBJ databases">
        <authorList>
            <consortium name="Pathogen Informatics"/>
        </authorList>
    </citation>
    <scope>NUCLEOTIDE SEQUENCE [LARGE SCALE GENOMIC DNA]</scope>
</reference>
<dbReference type="GO" id="GO:0005764">
    <property type="term" value="C:lysosome"/>
    <property type="evidence" value="ECO:0007669"/>
    <property type="project" value="TreeGrafter"/>
</dbReference>
<keyword evidence="13" id="KW-0472">Membrane</keyword>
<sequence>MHQGKQQNAYGGQFTYGGQDPEHCEPIIAYQQLSIAGYWQFRMRAVGVGNYLNRKGWDTVADTGTSFIGGPKYIIDLIATALGGTYNMANDMYLIPCGSEHLVTDNIVFYIGDQKYEIQPVNYIIKTGFSICAIGLFAYNFGGYGPTWILVQWHLAVTILAKIIEGENIGENVTRCGAPFCAFIECAGAMLAFVTLTAAVVTRVPLLHIETRRIRLIREGKWEEHRRMKEELRSIRIKAGSSKPRVVSSQGVNDYDDLEYVGNITIGTPPTQQFNVVLDTGSSNLWIPDSTCTTSDCSLKHRYNANASSTHSIDGRQWRVIYGDGSNANGYLGTDVITLGGVGEAQLRIQSQTFGQATSMMGFRNDPVDGILGLGFTALADDFVEPPVINAIAQKLLDEPIFTVWMQAAGYQQNVYGGQFTYGGLDPEHCGPVIAYQPLSMASFWQYRMKAIGVGNYLNRKGWEVIADTGTSFIGGPAYVIDEIGAALGAKYDHYSQLYFVPCGSEDTLINIVLYVGEHKYEIEPRNYIVKMTTNKCAVGMFGYSSGGYGPTWILGDPLIRQYCVIHDDRSFPRFSHCHGYLSAGGTDQITMIVPTSEHWPRDPSEFAGKNHKVLIENLTVPPSTIPPTDADSAAELSRKIFKLTPPLTRMYCKLNYILPRLIATNTSDNEESAKA</sequence>
<feature type="disulfide bond" evidence="11">
    <location>
        <begin position="503"/>
        <end position="537"/>
    </location>
</feature>
<dbReference type="Pfam" id="PF00026">
    <property type="entry name" value="Asp"/>
    <property type="match status" value="2"/>
</dbReference>
<keyword evidence="8 11" id="KW-1015">Disulfide bond</keyword>
<feature type="disulfide bond" evidence="11">
    <location>
        <begin position="292"/>
        <end position="297"/>
    </location>
</feature>
<dbReference type="AlphaFoldDB" id="A0A183V2P4"/>
<feature type="domain" description="Peptidase A1" evidence="14">
    <location>
        <begin position="1"/>
        <end position="172"/>
    </location>
</feature>
<evidence type="ECO:0000256" key="9">
    <source>
        <dbReference type="ARBA" id="ARBA00023180"/>
    </source>
</evidence>
<keyword evidence="13" id="KW-0812">Transmembrane</keyword>
<reference evidence="17" key="1">
    <citation type="submission" date="2016-06" db="UniProtKB">
        <authorList>
            <consortium name="WormBaseParasite"/>
        </authorList>
    </citation>
    <scope>IDENTIFICATION</scope>
</reference>
<evidence type="ECO:0000256" key="13">
    <source>
        <dbReference type="SAM" id="Phobius"/>
    </source>
</evidence>
<evidence type="ECO:0000313" key="17">
    <source>
        <dbReference type="WBParaSite" id="TCNE_0001501401-mRNA-1"/>
    </source>
</evidence>
<dbReference type="Proteomes" id="UP000050794">
    <property type="component" value="Unassembled WGS sequence"/>
</dbReference>
<dbReference type="GO" id="GO:0006508">
    <property type="term" value="P:proteolysis"/>
    <property type="evidence" value="ECO:0007669"/>
    <property type="project" value="UniProtKB-KW"/>
</dbReference>
<keyword evidence="6 12" id="KW-0064">Aspartyl protease</keyword>
<gene>
    <name evidence="15" type="ORF">TCNE_LOCUS15014</name>
</gene>
<accession>A0A183V2P4</accession>
<keyword evidence="5" id="KW-0732">Signal</keyword>
<organism evidence="16 17">
    <name type="scientific">Toxocara canis</name>
    <name type="common">Canine roundworm</name>
    <dbReference type="NCBI Taxonomy" id="6265"/>
    <lineage>
        <taxon>Eukaryota</taxon>
        <taxon>Metazoa</taxon>
        <taxon>Ecdysozoa</taxon>
        <taxon>Nematoda</taxon>
        <taxon>Chromadorea</taxon>
        <taxon>Rhabditida</taxon>
        <taxon>Spirurina</taxon>
        <taxon>Ascaridomorpha</taxon>
        <taxon>Ascaridoidea</taxon>
        <taxon>Toxocaridae</taxon>
        <taxon>Toxocara</taxon>
    </lineage>
</organism>
<evidence type="ECO:0000256" key="12">
    <source>
        <dbReference type="RuleBase" id="RU000454"/>
    </source>
</evidence>
<dbReference type="InterPro" id="IPR001969">
    <property type="entry name" value="Aspartic_peptidase_AS"/>
</dbReference>
<dbReference type="PROSITE" id="PS51767">
    <property type="entry name" value="PEPTIDASE_A1"/>
    <property type="match status" value="2"/>
</dbReference>
<dbReference type="WBParaSite" id="TCNE_0001501401-mRNA-1">
    <property type="protein sequence ID" value="TCNE_0001501401-mRNA-1"/>
    <property type="gene ID" value="TCNE_0001501401"/>
</dbReference>
<keyword evidence="7 12" id="KW-0378">Hydrolase</keyword>
<dbReference type="InterPro" id="IPR033121">
    <property type="entry name" value="PEPTIDASE_A1"/>
</dbReference>
<dbReference type="CDD" id="cd05471">
    <property type="entry name" value="pepsin_like"/>
    <property type="match status" value="1"/>
</dbReference>
<dbReference type="PANTHER" id="PTHR47966">
    <property type="entry name" value="BETA-SITE APP-CLEAVING ENZYME, ISOFORM A-RELATED"/>
    <property type="match status" value="1"/>
</dbReference>
<evidence type="ECO:0000256" key="7">
    <source>
        <dbReference type="ARBA" id="ARBA00022801"/>
    </source>
</evidence>
<keyword evidence="4 12" id="KW-0645">Protease</keyword>
<evidence type="ECO:0000256" key="2">
    <source>
        <dbReference type="ARBA" id="ARBA00007447"/>
    </source>
</evidence>
<dbReference type="PANTHER" id="PTHR47966:SF45">
    <property type="entry name" value="PEPTIDASE A1 DOMAIN-CONTAINING PROTEIN"/>
    <property type="match status" value="1"/>
</dbReference>
<evidence type="ECO:0000313" key="15">
    <source>
        <dbReference type="EMBL" id="VDM46335.1"/>
    </source>
</evidence>
<keyword evidence="16" id="KW-1185">Reference proteome</keyword>
<evidence type="ECO:0000256" key="3">
    <source>
        <dbReference type="ARBA" id="ARBA00022525"/>
    </source>
</evidence>
<dbReference type="EMBL" id="UYWY01022581">
    <property type="protein sequence ID" value="VDM46335.1"/>
    <property type="molecule type" value="Genomic_DNA"/>
</dbReference>
<comment type="subcellular location">
    <subcellularLocation>
        <location evidence="1">Secreted</location>
    </subcellularLocation>
</comment>
<dbReference type="GO" id="GO:0004190">
    <property type="term" value="F:aspartic-type endopeptidase activity"/>
    <property type="evidence" value="ECO:0007669"/>
    <property type="project" value="UniProtKB-KW"/>
</dbReference>
<comment type="similarity">
    <text evidence="2 12">Belongs to the peptidase A1 family.</text>
</comment>
<dbReference type="FunFam" id="2.40.70.10:FF:000058">
    <property type="entry name" value="ASpartyl Protease"/>
    <property type="match status" value="1"/>
</dbReference>
<evidence type="ECO:0000313" key="16">
    <source>
        <dbReference type="Proteomes" id="UP000050794"/>
    </source>
</evidence>
<dbReference type="PRINTS" id="PR00792">
    <property type="entry name" value="PEPSIN"/>
</dbReference>
<keyword evidence="3" id="KW-0964">Secreted</keyword>
<dbReference type="InterPro" id="IPR001461">
    <property type="entry name" value="Aspartic_peptidase_A1"/>
</dbReference>
<evidence type="ECO:0000256" key="1">
    <source>
        <dbReference type="ARBA" id="ARBA00004613"/>
    </source>
</evidence>
<evidence type="ECO:0000256" key="11">
    <source>
        <dbReference type="PIRSR" id="PIRSR601461-2"/>
    </source>
</evidence>
<dbReference type="GO" id="GO:0005576">
    <property type="term" value="C:extracellular region"/>
    <property type="evidence" value="ECO:0007669"/>
    <property type="project" value="UniProtKB-SubCell"/>
</dbReference>
<evidence type="ECO:0000256" key="8">
    <source>
        <dbReference type="ARBA" id="ARBA00023157"/>
    </source>
</evidence>
<keyword evidence="13" id="KW-1133">Transmembrane helix</keyword>